<dbReference type="RefSeq" id="WP_106705769.1">
    <property type="nucleotide sequence ID" value="NZ_PXXU01000005.1"/>
</dbReference>
<name>A0A2P7NYH5_9PROT</name>
<reference evidence="1 2" key="1">
    <citation type="submission" date="2018-03" db="EMBL/GenBank/DDBJ databases">
        <title>Draft genome of Nitrosomonas supralitoralis APG5.</title>
        <authorList>
            <person name="Urakawa H."/>
            <person name="Lopez J.V."/>
        </authorList>
    </citation>
    <scope>NUCLEOTIDE SEQUENCE [LARGE SCALE GENOMIC DNA]</scope>
    <source>
        <strain evidence="1 2">APG5</strain>
    </source>
</reference>
<organism evidence="1 2">
    <name type="scientific">Nitrosomonas supralitoralis</name>
    <dbReference type="NCBI Taxonomy" id="2116706"/>
    <lineage>
        <taxon>Bacteria</taxon>
        <taxon>Pseudomonadati</taxon>
        <taxon>Pseudomonadota</taxon>
        <taxon>Betaproteobacteria</taxon>
        <taxon>Nitrosomonadales</taxon>
        <taxon>Nitrosomonadaceae</taxon>
        <taxon>Nitrosomonas</taxon>
    </lineage>
</organism>
<gene>
    <name evidence="1" type="ORF">C7H79_02760</name>
</gene>
<evidence type="ECO:0000313" key="1">
    <source>
        <dbReference type="EMBL" id="PSJ18521.1"/>
    </source>
</evidence>
<dbReference type="OrthoDB" id="6445436at2"/>
<dbReference type="Proteomes" id="UP000241912">
    <property type="component" value="Unassembled WGS sequence"/>
</dbReference>
<accession>A0A2P7NYH5</accession>
<dbReference type="AlphaFoldDB" id="A0A2P7NYH5"/>
<evidence type="ECO:0000313" key="2">
    <source>
        <dbReference type="Proteomes" id="UP000241912"/>
    </source>
</evidence>
<comment type="caution">
    <text evidence="1">The sequence shown here is derived from an EMBL/GenBank/DDBJ whole genome shotgun (WGS) entry which is preliminary data.</text>
</comment>
<keyword evidence="2" id="KW-1185">Reference proteome</keyword>
<proteinExistence type="predicted"/>
<dbReference type="EMBL" id="PXXU01000005">
    <property type="protein sequence ID" value="PSJ18521.1"/>
    <property type="molecule type" value="Genomic_DNA"/>
</dbReference>
<sequence>MSNQLSPSDLMPKTSGAMESIFDRAIRIIDSRFGEGYSKANPDLITVTMNSFCQDGKTATTISERINTRCSCGINYLVPVMVRDTLQDWIMDHPGHSRKEHVFMIDTLKWLADRAKGGRE</sequence>
<protein>
    <submittedName>
        <fullName evidence="1">Uncharacterized protein</fullName>
    </submittedName>
</protein>